<evidence type="ECO:0000313" key="8">
    <source>
        <dbReference type="EMBL" id="PHK00455.1"/>
    </source>
</evidence>
<dbReference type="PRINTS" id="PR00344">
    <property type="entry name" value="BCTRLSENSOR"/>
</dbReference>
<comment type="caution">
    <text evidence="8">The sequence shown here is derived from an EMBL/GenBank/DDBJ whole genome shotgun (WGS) entry which is preliminary data.</text>
</comment>
<dbReference type="Pfam" id="PF00512">
    <property type="entry name" value="HisKA"/>
    <property type="match status" value="1"/>
</dbReference>
<accession>A0A9Q5Z911</accession>
<dbReference type="CDD" id="cd00082">
    <property type="entry name" value="HisKA"/>
    <property type="match status" value="1"/>
</dbReference>
<keyword evidence="4 8" id="KW-0418">Kinase</keyword>
<dbReference type="InterPro" id="IPR003594">
    <property type="entry name" value="HATPase_dom"/>
</dbReference>
<keyword evidence="3" id="KW-0597">Phosphoprotein</keyword>
<dbReference type="InterPro" id="IPR004358">
    <property type="entry name" value="Sig_transdc_His_kin-like_C"/>
</dbReference>
<dbReference type="InterPro" id="IPR036097">
    <property type="entry name" value="HisK_dim/P_sf"/>
</dbReference>
<dbReference type="CDD" id="cd00075">
    <property type="entry name" value="HATPase"/>
    <property type="match status" value="1"/>
</dbReference>
<proteinExistence type="predicted"/>
<dbReference type="EC" id="2.7.13.3" evidence="2"/>
<dbReference type="Proteomes" id="UP000222310">
    <property type="component" value="Unassembled WGS sequence"/>
</dbReference>
<evidence type="ECO:0000256" key="3">
    <source>
        <dbReference type="ARBA" id="ARBA00022553"/>
    </source>
</evidence>
<name>A0A9Q5Z911_NOSLI</name>
<dbReference type="SUPFAM" id="SSF55874">
    <property type="entry name" value="ATPase domain of HSP90 chaperone/DNA topoisomerase II/histidine kinase"/>
    <property type="match status" value="1"/>
</dbReference>
<keyword evidence="4 8" id="KW-0808">Transferase</keyword>
<evidence type="ECO:0000256" key="1">
    <source>
        <dbReference type="ARBA" id="ARBA00000085"/>
    </source>
</evidence>
<dbReference type="EMBL" id="LAHD01000081">
    <property type="protein sequence ID" value="PHK00455.1"/>
    <property type="molecule type" value="Genomic_DNA"/>
</dbReference>
<evidence type="ECO:0000313" key="9">
    <source>
        <dbReference type="Proteomes" id="UP000222310"/>
    </source>
</evidence>
<dbReference type="Gene3D" id="3.30.565.10">
    <property type="entry name" value="Histidine kinase-like ATPase, C-terminal domain"/>
    <property type="match status" value="1"/>
</dbReference>
<dbReference type="GO" id="GO:0000155">
    <property type="term" value="F:phosphorelay sensor kinase activity"/>
    <property type="evidence" value="ECO:0007669"/>
    <property type="project" value="InterPro"/>
</dbReference>
<feature type="domain" description="Histidine kinase" evidence="7">
    <location>
        <begin position="140"/>
        <end position="361"/>
    </location>
</feature>
<dbReference type="Gene3D" id="1.10.287.130">
    <property type="match status" value="1"/>
</dbReference>
<dbReference type="Pfam" id="PF02518">
    <property type="entry name" value="HATPase_c"/>
    <property type="match status" value="1"/>
</dbReference>
<keyword evidence="5" id="KW-0902">Two-component regulatory system</keyword>
<dbReference type="InterPro" id="IPR036890">
    <property type="entry name" value="HATPase_C_sf"/>
</dbReference>
<feature type="transmembrane region" description="Helical" evidence="6">
    <location>
        <begin position="85"/>
        <end position="106"/>
    </location>
</feature>
<evidence type="ECO:0000256" key="6">
    <source>
        <dbReference type="SAM" id="Phobius"/>
    </source>
</evidence>
<dbReference type="SUPFAM" id="SSF47384">
    <property type="entry name" value="Homodimeric domain of signal transducing histidine kinase"/>
    <property type="match status" value="1"/>
</dbReference>
<dbReference type="InterPro" id="IPR005467">
    <property type="entry name" value="His_kinase_dom"/>
</dbReference>
<dbReference type="AlphaFoldDB" id="A0A9Q5Z911"/>
<gene>
    <name evidence="8" type="ORF">VF08_24140</name>
</gene>
<dbReference type="SMART" id="SM00387">
    <property type="entry name" value="HATPase_c"/>
    <property type="match status" value="1"/>
</dbReference>
<feature type="transmembrane region" description="Helical" evidence="6">
    <location>
        <begin position="62"/>
        <end position="79"/>
    </location>
</feature>
<keyword evidence="6" id="KW-0472">Membrane</keyword>
<dbReference type="SMART" id="SM00388">
    <property type="entry name" value="HisKA"/>
    <property type="match status" value="1"/>
</dbReference>
<protein>
    <recommendedName>
        <fullName evidence="2">histidine kinase</fullName>
        <ecNumber evidence="2">2.7.13.3</ecNumber>
    </recommendedName>
</protein>
<keyword evidence="6" id="KW-1133">Transmembrane helix</keyword>
<dbReference type="InterPro" id="IPR003661">
    <property type="entry name" value="HisK_dim/P_dom"/>
</dbReference>
<feature type="transmembrane region" description="Helical" evidence="6">
    <location>
        <begin position="18"/>
        <end position="35"/>
    </location>
</feature>
<keyword evidence="6" id="KW-0812">Transmembrane</keyword>
<evidence type="ECO:0000259" key="7">
    <source>
        <dbReference type="PROSITE" id="PS50109"/>
    </source>
</evidence>
<dbReference type="RefSeq" id="WP_099065752.1">
    <property type="nucleotide sequence ID" value="NZ_LAHD01000081.1"/>
</dbReference>
<evidence type="ECO:0000256" key="5">
    <source>
        <dbReference type="ARBA" id="ARBA00023012"/>
    </source>
</evidence>
<dbReference type="PANTHER" id="PTHR43547">
    <property type="entry name" value="TWO-COMPONENT HISTIDINE KINASE"/>
    <property type="match status" value="1"/>
</dbReference>
<organism evidence="8 9">
    <name type="scientific">Nostoc linckia z8</name>
    <dbReference type="NCBI Taxonomy" id="1628746"/>
    <lineage>
        <taxon>Bacteria</taxon>
        <taxon>Bacillati</taxon>
        <taxon>Cyanobacteriota</taxon>
        <taxon>Cyanophyceae</taxon>
        <taxon>Nostocales</taxon>
        <taxon>Nostocaceae</taxon>
        <taxon>Nostoc</taxon>
    </lineage>
</organism>
<dbReference type="PANTHER" id="PTHR43547:SF2">
    <property type="entry name" value="HYBRID SIGNAL TRANSDUCTION HISTIDINE KINASE C"/>
    <property type="match status" value="1"/>
</dbReference>
<sequence length="365" mass="40786">MTSQILAIKKALKESGKTYFLIGLAFTVVIILEYITPPEYVFGYLYTATILLADYRLNRRAFIGVTIAATGLTLLNLFVPGKEIINLPTLANRLIAVLALVVTAILSERNRRNEEAIAHTQAQLRSQEQLAAMREDFISTLTHDLKTPLLGAIETLQYFQNEQFGQVTPMQAKVLQTMARSHRSTLQLVQTLLDVYRNDAEGLKLHKSAINLVTVAEEVIATLMELAKTRQVYISLHYGESDFRSFLWVNGDSLQLGRVFTNLLSNGINHTPRGGKVEVVFESYSSEQVVKILDTGSGFTEEELPHLFERFYQGHSDRHVSGSGLGLYLTRQIITAHGGTIWAENRWPRGAVLGFRLPACPPPGR</sequence>
<dbReference type="GeneID" id="57091933"/>
<dbReference type="PROSITE" id="PS50109">
    <property type="entry name" value="HIS_KIN"/>
    <property type="match status" value="1"/>
</dbReference>
<reference evidence="8 9" key="1">
    <citation type="submission" date="2015-02" db="EMBL/GenBank/DDBJ databases">
        <title>Nostoc linckia genome annotation.</title>
        <authorList>
            <person name="Zhou Z."/>
        </authorList>
    </citation>
    <scope>NUCLEOTIDE SEQUENCE [LARGE SCALE GENOMIC DNA]</scope>
    <source>
        <strain evidence="9">z8</strain>
    </source>
</reference>
<evidence type="ECO:0000256" key="2">
    <source>
        <dbReference type="ARBA" id="ARBA00012438"/>
    </source>
</evidence>
<evidence type="ECO:0000256" key="4">
    <source>
        <dbReference type="ARBA" id="ARBA00022777"/>
    </source>
</evidence>
<comment type="catalytic activity">
    <reaction evidence="1">
        <text>ATP + protein L-histidine = ADP + protein N-phospho-L-histidine.</text>
        <dbReference type="EC" id="2.7.13.3"/>
    </reaction>
</comment>